<dbReference type="InterPro" id="IPR001279">
    <property type="entry name" value="Metallo-B-lactamas"/>
</dbReference>
<keyword evidence="2" id="KW-1003">Cell membrane</keyword>
<dbReference type="AlphaFoldDB" id="A0A1M5N6E8"/>
<dbReference type="InterPro" id="IPR036866">
    <property type="entry name" value="RibonucZ/Hydroxyglut_hydro"/>
</dbReference>
<feature type="transmembrane region" description="Helical" evidence="6">
    <location>
        <begin position="483"/>
        <end position="504"/>
    </location>
</feature>
<feature type="transmembrane region" description="Helical" evidence="6">
    <location>
        <begin position="334"/>
        <end position="351"/>
    </location>
</feature>
<dbReference type="Pfam" id="PF13567">
    <property type="entry name" value="DUF4131"/>
    <property type="match status" value="1"/>
</dbReference>
<dbReference type="RefSeq" id="WP_159432310.1">
    <property type="nucleotide sequence ID" value="NZ_FQWY01000015.1"/>
</dbReference>
<evidence type="ECO:0000256" key="3">
    <source>
        <dbReference type="ARBA" id="ARBA00022692"/>
    </source>
</evidence>
<keyword evidence="4 6" id="KW-1133">Transmembrane helix</keyword>
<evidence type="ECO:0000313" key="9">
    <source>
        <dbReference type="Proteomes" id="UP000242329"/>
    </source>
</evidence>
<dbReference type="OrthoDB" id="9761531at2"/>
<organism evidence="8 9">
    <name type="scientific">Thermosyntropha lipolytica DSM 11003</name>
    <dbReference type="NCBI Taxonomy" id="1123382"/>
    <lineage>
        <taxon>Bacteria</taxon>
        <taxon>Bacillati</taxon>
        <taxon>Bacillota</taxon>
        <taxon>Clostridia</taxon>
        <taxon>Eubacteriales</taxon>
        <taxon>Syntrophomonadaceae</taxon>
        <taxon>Thermosyntropha</taxon>
    </lineage>
</organism>
<feature type="domain" description="Metallo-beta-lactamase" evidence="7">
    <location>
        <begin position="518"/>
        <end position="718"/>
    </location>
</feature>
<dbReference type="GO" id="GO:0030420">
    <property type="term" value="P:establishment of competence for transformation"/>
    <property type="evidence" value="ECO:0007669"/>
    <property type="project" value="InterPro"/>
</dbReference>
<evidence type="ECO:0000256" key="2">
    <source>
        <dbReference type="ARBA" id="ARBA00022475"/>
    </source>
</evidence>
<dbReference type="InterPro" id="IPR004477">
    <property type="entry name" value="ComEC_N"/>
</dbReference>
<evidence type="ECO:0000256" key="6">
    <source>
        <dbReference type="SAM" id="Phobius"/>
    </source>
</evidence>
<dbReference type="SUPFAM" id="SSF56281">
    <property type="entry name" value="Metallo-hydrolase/oxidoreductase"/>
    <property type="match status" value="1"/>
</dbReference>
<dbReference type="GO" id="GO:0005886">
    <property type="term" value="C:plasma membrane"/>
    <property type="evidence" value="ECO:0007669"/>
    <property type="project" value="UniProtKB-SubCell"/>
</dbReference>
<feature type="transmembrane region" description="Helical" evidence="6">
    <location>
        <begin position="235"/>
        <end position="257"/>
    </location>
</feature>
<feature type="transmembrane region" description="Helical" evidence="6">
    <location>
        <begin position="458"/>
        <end position="476"/>
    </location>
</feature>
<feature type="transmembrane region" description="Helical" evidence="6">
    <location>
        <begin position="363"/>
        <end position="384"/>
    </location>
</feature>
<dbReference type="InterPro" id="IPR004797">
    <property type="entry name" value="Competence_ComEC/Rec2"/>
</dbReference>
<feature type="transmembrane region" description="Helical" evidence="6">
    <location>
        <begin position="433"/>
        <end position="452"/>
    </location>
</feature>
<dbReference type="Proteomes" id="UP000242329">
    <property type="component" value="Unassembled WGS sequence"/>
</dbReference>
<accession>A0A1M5N6E8</accession>
<keyword evidence="3 6" id="KW-0812">Transmembrane</keyword>
<feature type="transmembrane region" description="Helical" evidence="6">
    <location>
        <begin position="396"/>
        <end position="421"/>
    </location>
</feature>
<evidence type="ECO:0000256" key="5">
    <source>
        <dbReference type="ARBA" id="ARBA00023136"/>
    </source>
</evidence>
<evidence type="ECO:0000256" key="4">
    <source>
        <dbReference type="ARBA" id="ARBA00022989"/>
    </source>
</evidence>
<dbReference type="EMBL" id="FQWY01000015">
    <property type="protein sequence ID" value="SHG85002.1"/>
    <property type="molecule type" value="Genomic_DNA"/>
</dbReference>
<evidence type="ECO:0000256" key="1">
    <source>
        <dbReference type="ARBA" id="ARBA00004651"/>
    </source>
</evidence>
<dbReference type="SMART" id="SM00849">
    <property type="entry name" value="Lactamase_B"/>
    <property type="match status" value="1"/>
</dbReference>
<feature type="transmembrane region" description="Helical" evidence="6">
    <location>
        <begin position="277"/>
        <end position="303"/>
    </location>
</feature>
<feature type="transmembrane region" description="Helical" evidence="6">
    <location>
        <begin position="12"/>
        <end position="45"/>
    </location>
</feature>
<dbReference type="PANTHER" id="PTHR30619:SF1">
    <property type="entry name" value="RECOMBINATION PROTEIN 2"/>
    <property type="match status" value="1"/>
</dbReference>
<protein>
    <submittedName>
        <fullName evidence="8">Competence protein ComEC</fullName>
    </submittedName>
</protein>
<dbReference type="PANTHER" id="PTHR30619">
    <property type="entry name" value="DNA INTERNALIZATION/COMPETENCE PROTEIN COMEC/REC2"/>
    <property type="match status" value="1"/>
</dbReference>
<feature type="transmembrane region" description="Helical" evidence="6">
    <location>
        <begin position="310"/>
        <end position="328"/>
    </location>
</feature>
<dbReference type="Gene3D" id="3.60.15.10">
    <property type="entry name" value="Ribonuclease Z/Hydroxyacylglutathione hydrolase-like"/>
    <property type="match status" value="1"/>
</dbReference>
<dbReference type="NCBIfam" id="TIGR00361">
    <property type="entry name" value="ComEC_Rec2"/>
    <property type="match status" value="1"/>
</dbReference>
<feature type="transmembrane region" description="Helical" evidence="6">
    <location>
        <begin position="51"/>
        <end position="69"/>
    </location>
</feature>
<dbReference type="InterPro" id="IPR052159">
    <property type="entry name" value="Competence_DNA_uptake"/>
</dbReference>
<dbReference type="InterPro" id="IPR035681">
    <property type="entry name" value="ComA-like_MBL"/>
</dbReference>
<evidence type="ECO:0000313" key="8">
    <source>
        <dbReference type="EMBL" id="SHG85002.1"/>
    </source>
</evidence>
<reference evidence="9" key="1">
    <citation type="submission" date="2016-11" db="EMBL/GenBank/DDBJ databases">
        <authorList>
            <person name="Varghese N."/>
            <person name="Submissions S."/>
        </authorList>
    </citation>
    <scope>NUCLEOTIDE SEQUENCE [LARGE SCALE GENOMIC DNA]</scope>
    <source>
        <strain evidence="9">DSM 11003</strain>
    </source>
</reference>
<comment type="subcellular location">
    <subcellularLocation>
        <location evidence="1">Cell membrane</location>
        <topology evidence="1">Multi-pass membrane protein</topology>
    </subcellularLocation>
</comment>
<proteinExistence type="predicted"/>
<evidence type="ECO:0000259" key="7">
    <source>
        <dbReference type="SMART" id="SM00849"/>
    </source>
</evidence>
<dbReference type="CDD" id="cd07731">
    <property type="entry name" value="ComA-like_MBL-fold"/>
    <property type="match status" value="1"/>
</dbReference>
<dbReference type="STRING" id="1123382.SAMN02745221_01100"/>
<keyword evidence="9" id="KW-1185">Reference proteome</keyword>
<dbReference type="Pfam" id="PF03772">
    <property type="entry name" value="Competence"/>
    <property type="match status" value="1"/>
</dbReference>
<dbReference type="Pfam" id="PF00753">
    <property type="entry name" value="Lactamase_B"/>
    <property type="match status" value="1"/>
</dbReference>
<gene>
    <name evidence="8" type="ORF">SAMN02745221_01100</name>
</gene>
<keyword evidence="5 6" id="KW-0472">Membrane</keyword>
<name>A0A1M5N6E8_9FIRM</name>
<dbReference type="InterPro" id="IPR025405">
    <property type="entry name" value="DUF4131"/>
</dbReference>
<dbReference type="NCBIfam" id="TIGR00360">
    <property type="entry name" value="ComEC_N-term"/>
    <property type="match status" value="1"/>
</dbReference>
<sequence>MKDIINLPLWVKIFIAFALGIILAYYELSFLACIFTGFILLSYLLSCKFSHYLLIPALILLTGSIYFDFNKAIFPPSLPAEVNNFEIKGKVVSYPRYDDRKCSFILKTERKEPFLQKMQVFLYFPARVERGDEIFIKGKLVLPDEPGNPGEFNYAAFLKKEKICYMLITGEEKNLQVVKKACLIDFLLNKCRQKAEITIKNILPDKKAGILLGMLLGKKEEISPEDYREFQKSGIVHIFAVSGLHVGFLAALVGFILSLFKASPWSKITVTCAVLLVYGSIVGWPVSVMRAVIMTILAAAAFYFKRENGLINSLGLAGVIILLLDPYALFKIGFQLSFAATFGLVYIYPALRKVIKEKKWWIDLMLIPLCAQVAVLPFIAYYFYLFTPGALITNILTSYLAGGAIILGFLGIITGIVFPFLSPVFIYPAGFMIDIITAVVKIATSLPFAYLWVKKPDVGFIILYYAGILLVCYALYHKTIKAAGTGILMITVFLFFLCLPPSFYDRGYLEITFIDVGQGDSILIKTPEGKFILVDGGGNRWTDVEERKLLPYLHSRGINRFYMLVNSHPDYDHLKGLERVLEEHKNKFLCIPASLAGVSEYQYIKSAAFNKGSKVVYLYAGQKIKLSKDCFMEVLYPEKEYRGEKYNDNSLVLYMKYRDFAVLLTGDIEQEGIKNLLNKGYVKEAKVVKVPHHGSRGSLYPEFYDKVNPHLAVISVGKNNFGHPHPEVLDLLGAKGIRVLRTDQNGAITFLSNGSEIRIKTFKP</sequence>